<dbReference type="EMBL" id="SDRB02001109">
    <property type="protein sequence ID" value="THG21915.1"/>
    <property type="molecule type" value="Genomic_DNA"/>
</dbReference>
<dbReference type="GO" id="GO:0061630">
    <property type="term" value="F:ubiquitin protein ligase activity"/>
    <property type="evidence" value="ECO:0007669"/>
    <property type="project" value="UniProtKB-UniRule"/>
</dbReference>
<protein>
    <recommendedName>
        <fullName evidence="5 6">U-box domain-containing protein</fullName>
        <ecNumber evidence="5">2.3.2.27</ecNumber>
    </recommendedName>
    <alternativeName>
        <fullName evidence="5">RING-type E3 ubiquitin transferase PUB</fullName>
    </alternativeName>
</protein>
<evidence type="ECO:0000256" key="3">
    <source>
        <dbReference type="ARBA" id="ARBA00022679"/>
    </source>
</evidence>
<dbReference type="Gene3D" id="1.25.10.10">
    <property type="entry name" value="Leucine-rich Repeat Variant"/>
    <property type="match status" value="1"/>
</dbReference>
<dbReference type="Pfam" id="PF04564">
    <property type="entry name" value="U-box"/>
    <property type="match status" value="1"/>
</dbReference>
<dbReference type="SUPFAM" id="SSF57850">
    <property type="entry name" value="RING/U-box"/>
    <property type="match status" value="1"/>
</dbReference>
<feature type="domain" description="U-box" evidence="6">
    <location>
        <begin position="11"/>
        <end position="85"/>
    </location>
</feature>
<dbReference type="PROSITE" id="PS51698">
    <property type="entry name" value="U_BOX"/>
    <property type="match status" value="1"/>
</dbReference>
<dbReference type="EC" id="2.3.2.27" evidence="5"/>
<dbReference type="InterPro" id="IPR058678">
    <property type="entry name" value="ARM_PUB"/>
</dbReference>
<reference evidence="7 8" key="1">
    <citation type="journal article" date="2018" name="Proc. Natl. Acad. Sci. U.S.A.">
        <title>Draft genome sequence of Camellia sinensis var. sinensis provides insights into the evolution of the tea genome and tea quality.</title>
        <authorList>
            <person name="Wei C."/>
            <person name="Yang H."/>
            <person name="Wang S."/>
            <person name="Zhao J."/>
            <person name="Liu C."/>
            <person name="Gao L."/>
            <person name="Xia E."/>
            <person name="Lu Y."/>
            <person name="Tai Y."/>
            <person name="She G."/>
            <person name="Sun J."/>
            <person name="Cao H."/>
            <person name="Tong W."/>
            <person name="Gao Q."/>
            <person name="Li Y."/>
            <person name="Deng W."/>
            <person name="Jiang X."/>
            <person name="Wang W."/>
            <person name="Chen Q."/>
            <person name="Zhang S."/>
            <person name="Li H."/>
            <person name="Wu J."/>
            <person name="Wang P."/>
            <person name="Li P."/>
            <person name="Shi C."/>
            <person name="Zheng F."/>
            <person name="Jian J."/>
            <person name="Huang B."/>
            <person name="Shan D."/>
            <person name="Shi M."/>
            <person name="Fang C."/>
            <person name="Yue Y."/>
            <person name="Li F."/>
            <person name="Li D."/>
            <person name="Wei S."/>
            <person name="Han B."/>
            <person name="Jiang C."/>
            <person name="Yin Y."/>
            <person name="Xia T."/>
            <person name="Zhang Z."/>
            <person name="Bennetzen J.L."/>
            <person name="Zhao S."/>
            <person name="Wan X."/>
        </authorList>
    </citation>
    <scope>NUCLEOTIDE SEQUENCE [LARGE SCALE GENOMIC DNA]</scope>
    <source>
        <strain evidence="8">cv. Shuchazao</strain>
        <tissue evidence="7">Leaf</tissue>
    </source>
</reference>
<name>A0A4S4EZ91_CAMSN</name>
<dbReference type="UniPathway" id="UPA00143"/>
<dbReference type="STRING" id="542762.A0A4S4EZ91"/>
<dbReference type="SMART" id="SM00504">
    <property type="entry name" value="Ubox"/>
    <property type="match status" value="1"/>
</dbReference>
<comment type="caution">
    <text evidence="7">The sequence shown here is derived from an EMBL/GenBank/DDBJ whole genome shotgun (WGS) entry which is preliminary data.</text>
</comment>
<evidence type="ECO:0000259" key="6">
    <source>
        <dbReference type="PROSITE" id="PS51698"/>
    </source>
</evidence>
<keyword evidence="8" id="KW-1185">Reference proteome</keyword>
<dbReference type="Proteomes" id="UP000306102">
    <property type="component" value="Unassembled WGS sequence"/>
</dbReference>
<dbReference type="InterPro" id="IPR011989">
    <property type="entry name" value="ARM-like"/>
</dbReference>
<comment type="pathway">
    <text evidence="2 5">Protein modification; protein ubiquitination.</text>
</comment>
<dbReference type="Gene3D" id="3.30.40.10">
    <property type="entry name" value="Zinc/RING finger domain, C3HC4 (zinc finger)"/>
    <property type="match status" value="1"/>
</dbReference>
<comment type="catalytic activity">
    <reaction evidence="1 5">
        <text>S-ubiquitinyl-[E2 ubiquitin-conjugating enzyme]-L-cysteine + [acceptor protein]-L-lysine = [E2 ubiquitin-conjugating enzyme]-L-cysteine + N(6)-ubiquitinyl-[acceptor protein]-L-lysine.</text>
        <dbReference type="EC" id="2.3.2.27"/>
    </reaction>
</comment>
<keyword evidence="3 5" id="KW-0808">Transferase</keyword>
<dbReference type="InterPro" id="IPR045210">
    <property type="entry name" value="RING-Ubox_PUB"/>
</dbReference>
<dbReference type="FunFam" id="3.30.40.10:FF:000442">
    <property type="entry name" value="RING-type E3 ubiquitin transferase"/>
    <property type="match status" value="1"/>
</dbReference>
<dbReference type="InterPro" id="IPR013083">
    <property type="entry name" value="Znf_RING/FYVE/PHD"/>
</dbReference>
<evidence type="ECO:0000256" key="5">
    <source>
        <dbReference type="RuleBase" id="RU369093"/>
    </source>
</evidence>
<evidence type="ECO:0000256" key="2">
    <source>
        <dbReference type="ARBA" id="ARBA00004906"/>
    </source>
</evidence>
<comment type="function">
    <text evidence="5">Functions as an E3 ubiquitin ligase.</text>
</comment>
<dbReference type="InterPro" id="IPR045185">
    <property type="entry name" value="PUB22/23/24-like"/>
</dbReference>
<organism evidence="7 8">
    <name type="scientific">Camellia sinensis var. sinensis</name>
    <name type="common">China tea</name>
    <dbReference type="NCBI Taxonomy" id="542762"/>
    <lineage>
        <taxon>Eukaryota</taxon>
        <taxon>Viridiplantae</taxon>
        <taxon>Streptophyta</taxon>
        <taxon>Embryophyta</taxon>
        <taxon>Tracheophyta</taxon>
        <taxon>Spermatophyta</taxon>
        <taxon>Magnoliopsida</taxon>
        <taxon>eudicotyledons</taxon>
        <taxon>Gunneridae</taxon>
        <taxon>Pentapetalae</taxon>
        <taxon>asterids</taxon>
        <taxon>Ericales</taxon>
        <taxon>Theaceae</taxon>
        <taxon>Camellia</taxon>
    </lineage>
</organism>
<proteinExistence type="predicted"/>
<dbReference type="PANTHER" id="PTHR22849">
    <property type="entry name" value="WDSAM1 PROTEIN"/>
    <property type="match status" value="1"/>
</dbReference>
<dbReference type="Pfam" id="PF25598">
    <property type="entry name" value="ARM_PUB"/>
    <property type="match status" value="1"/>
</dbReference>
<sequence length="408" mass="44503">MVREKSELYVTVPSLFRCPISMDVMKSPVSLCTGVTYDRSSIQTWLDTGHNTCPATMQVLPSTDFVPNLNLRRLIHLWLDSHSLRSPPPPPPPPPSLSKQQLLDSINNNIDNSTSLSRIADFAKYSDENRAFVASIDGLIATIVGILSNVNGIQVFESVVTVLYLIVCENGVREQLRRLIFESNRDCLSPFVLVLQSGSLSARIESARVLESIAFDSESQRAIAEKQGLLHELYLLASSETGPNAVEAGFSSLIAVSTTSRQVKKELVRFGIVTTAGKILSDSNTVASVIEKSLKLLEIVSACAEGRAAIGGDESCVAAIVKRLMKMSSAATEHGVVVLWSVCYMSRDQTAQEAAMRSNGLTKLLLVMQSDCTANAKTMCSDLVKMFRVNSKSCLASYETKTTHIMPY</sequence>
<keyword evidence="4 5" id="KW-0833">Ubl conjugation pathway</keyword>
<dbReference type="InterPro" id="IPR003613">
    <property type="entry name" value="Ubox_domain"/>
</dbReference>
<dbReference type="InterPro" id="IPR016024">
    <property type="entry name" value="ARM-type_fold"/>
</dbReference>
<evidence type="ECO:0000313" key="8">
    <source>
        <dbReference type="Proteomes" id="UP000306102"/>
    </source>
</evidence>
<evidence type="ECO:0000256" key="1">
    <source>
        <dbReference type="ARBA" id="ARBA00000900"/>
    </source>
</evidence>
<dbReference type="GO" id="GO:0016567">
    <property type="term" value="P:protein ubiquitination"/>
    <property type="evidence" value="ECO:0007669"/>
    <property type="project" value="UniProtKB-UniRule"/>
</dbReference>
<evidence type="ECO:0000256" key="4">
    <source>
        <dbReference type="ARBA" id="ARBA00022786"/>
    </source>
</evidence>
<accession>A0A4S4EZ91</accession>
<evidence type="ECO:0000313" key="7">
    <source>
        <dbReference type="EMBL" id="THG21915.1"/>
    </source>
</evidence>
<gene>
    <name evidence="7" type="ORF">TEA_024613</name>
</gene>
<dbReference type="SUPFAM" id="SSF48371">
    <property type="entry name" value="ARM repeat"/>
    <property type="match status" value="1"/>
</dbReference>
<dbReference type="PANTHER" id="PTHR22849:SF163">
    <property type="entry name" value="U-BOX DOMAIN-CONTAINING PROTEIN"/>
    <property type="match status" value="1"/>
</dbReference>
<dbReference type="AlphaFoldDB" id="A0A4S4EZ91"/>
<dbReference type="CDD" id="cd16664">
    <property type="entry name" value="RING-Ubox_PUB"/>
    <property type="match status" value="1"/>
</dbReference>